<organism evidence="1 2">
    <name type="scientific">Melia azedarach</name>
    <name type="common">Chinaberry tree</name>
    <dbReference type="NCBI Taxonomy" id="155640"/>
    <lineage>
        <taxon>Eukaryota</taxon>
        <taxon>Viridiplantae</taxon>
        <taxon>Streptophyta</taxon>
        <taxon>Embryophyta</taxon>
        <taxon>Tracheophyta</taxon>
        <taxon>Spermatophyta</taxon>
        <taxon>Magnoliopsida</taxon>
        <taxon>eudicotyledons</taxon>
        <taxon>Gunneridae</taxon>
        <taxon>Pentapetalae</taxon>
        <taxon>rosids</taxon>
        <taxon>malvids</taxon>
        <taxon>Sapindales</taxon>
        <taxon>Meliaceae</taxon>
        <taxon>Melia</taxon>
    </lineage>
</organism>
<protein>
    <submittedName>
        <fullName evidence="1">Uncharacterized protein</fullName>
    </submittedName>
</protein>
<dbReference type="EMBL" id="CM051398">
    <property type="protein sequence ID" value="KAJ4718600.1"/>
    <property type="molecule type" value="Genomic_DNA"/>
</dbReference>
<reference evidence="1 2" key="1">
    <citation type="journal article" date="2023" name="Science">
        <title>Complex scaffold remodeling in plant triterpene biosynthesis.</title>
        <authorList>
            <person name="De La Pena R."/>
            <person name="Hodgson H."/>
            <person name="Liu J.C."/>
            <person name="Stephenson M.J."/>
            <person name="Martin A.C."/>
            <person name="Owen C."/>
            <person name="Harkess A."/>
            <person name="Leebens-Mack J."/>
            <person name="Jimenez L.E."/>
            <person name="Osbourn A."/>
            <person name="Sattely E.S."/>
        </authorList>
    </citation>
    <scope>NUCLEOTIDE SEQUENCE [LARGE SCALE GENOMIC DNA]</scope>
    <source>
        <strain evidence="2">cv. JPN11</strain>
        <tissue evidence="1">Leaf</tissue>
    </source>
</reference>
<sequence>MAYSCFGDRMFSSVFRSALPLMDRKSHGDFKSVLAEILVRDLFWSGSNPKTDRETKSVISDSNGVCFPVCLG</sequence>
<evidence type="ECO:0000313" key="2">
    <source>
        <dbReference type="Proteomes" id="UP001164539"/>
    </source>
</evidence>
<keyword evidence="2" id="KW-1185">Reference proteome</keyword>
<dbReference type="Proteomes" id="UP001164539">
    <property type="component" value="Chromosome 5"/>
</dbReference>
<gene>
    <name evidence="1" type="ORF">OWV82_010259</name>
</gene>
<comment type="caution">
    <text evidence="1">The sequence shown here is derived from an EMBL/GenBank/DDBJ whole genome shotgun (WGS) entry which is preliminary data.</text>
</comment>
<name>A0ACC1Y4H1_MELAZ</name>
<accession>A0ACC1Y4H1</accession>
<proteinExistence type="predicted"/>
<evidence type="ECO:0000313" key="1">
    <source>
        <dbReference type="EMBL" id="KAJ4718600.1"/>
    </source>
</evidence>